<feature type="chain" id="PRO_5015539368" evidence="2">
    <location>
        <begin position="21"/>
        <end position="121"/>
    </location>
</feature>
<sequence>MKVSSSSILSLALALNGTLASPLRARDYQVFTVTQVETQVVHITSTTWVDPAQYNPTELSTPPTTYSNENHKHKSHVPTNTPSVSISETLASPTVSSSISEFSQPLPQVSFLPLPQFLCQH</sequence>
<dbReference type="Proteomes" id="UP000244722">
    <property type="component" value="Unassembled WGS sequence"/>
</dbReference>
<evidence type="ECO:0000313" key="4">
    <source>
        <dbReference type="Proteomes" id="UP000244722"/>
    </source>
</evidence>
<dbReference type="EMBL" id="NESQ01000083">
    <property type="protein sequence ID" value="PUU79723.1"/>
    <property type="molecule type" value="Genomic_DNA"/>
</dbReference>
<feature type="region of interest" description="Disordered" evidence="1">
    <location>
        <begin position="59"/>
        <end position="85"/>
    </location>
</feature>
<organism evidence="3 4">
    <name type="scientific">Tuber borchii</name>
    <name type="common">White truffle</name>
    <dbReference type="NCBI Taxonomy" id="42251"/>
    <lineage>
        <taxon>Eukaryota</taxon>
        <taxon>Fungi</taxon>
        <taxon>Dikarya</taxon>
        <taxon>Ascomycota</taxon>
        <taxon>Pezizomycotina</taxon>
        <taxon>Pezizomycetes</taxon>
        <taxon>Pezizales</taxon>
        <taxon>Tuberaceae</taxon>
        <taxon>Tuber</taxon>
    </lineage>
</organism>
<keyword evidence="2" id="KW-0732">Signal</keyword>
<keyword evidence="4" id="KW-1185">Reference proteome</keyword>
<reference evidence="3 4" key="1">
    <citation type="submission" date="2017-04" db="EMBL/GenBank/DDBJ databases">
        <title>Draft genome sequence of Tuber borchii Vittad., a whitish edible truffle.</title>
        <authorList>
            <consortium name="DOE Joint Genome Institute"/>
            <person name="Murat C."/>
            <person name="Kuo A."/>
            <person name="Barry K.W."/>
            <person name="Clum A."/>
            <person name="Dockter R.B."/>
            <person name="Fauchery L."/>
            <person name="Iotti M."/>
            <person name="Kohler A."/>
            <person name="Labutti K."/>
            <person name="Lindquist E.A."/>
            <person name="Lipzen A."/>
            <person name="Ohm R.A."/>
            <person name="Wang M."/>
            <person name="Grigoriev I.V."/>
            <person name="Zambonelli A."/>
            <person name="Martin F.M."/>
        </authorList>
    </citation>
    <scope>NUCLEOTIDE SEQUENCE [LARGE SCALE GENOMIC DNA]</scope>
    <source>
        <strain evidence="3 4">Tbo3840</strain>
    </source>
</reference>
<dbReference type="OrthoDB" id="5423213at2759"/>
<evidence type="ECO:0000256" key="1">
    <source>
        <dbReference type="SAM" id="MobiDB-lite"/>
    </source>
</evidence>
<proteinExistence type="predicted"/>
<name>A0A2T6ZW63_TUBBO</name>
<dbReference type="AlphaFoldDB" id="A0A2T6ZW63"/>
<feature type="signal peptide" evidence="2">
    <location>
        <begin position="1"/>
        <end position="20"/>
    </location>
</feature>
<accession>A0A2T6ZW63</accession>
<feature type="non-terminal residue" evidence="3">
    <location>
        <position position="121"/>
    </location>
</feature>
<protein>
    <submittedName>
        <fullName evidence="3">Uncharacterized protein</fullName>
    </submittedName>
</protein>
<feature type="compositionally biased region" description="Polar residues" evidence="1">
    <location>
        <begin position="59"/>
        <end position="68"/>
    </location>
</feature>
<evidence type="ECO:0000313" key="3">
    <source>
        <dbReference type="EMBL" id="PUU79723.1"/>
    </source>
</evidence>
<evidence type="ECO:0000256" key="2">
    <source>
        <dbReference type="SAM" id="SignalP"/>
    </source>
</evidence>
<gene>
    <name evidence="3" type="ORF">B9Z19DRAFT_907312</name>
</gene>
<comment type="caution">
    <text evidence="3">The sequence shown here is derived from an EMBL/GenBank/DDBJ whole genome shotgun (WGS) entry which is preliminary data.</text>
</comment>